<organism evidence="1 2">
    <name type="scientific">Acrobeloides nanus</name>
    <dbReference type="NCBI Taxonomy" id="290746"/>
    <lineage>
        <taxon>Eukaryota</taxon>
        <taxon>Metazoa</taxon>
        <taxon>Ecdysozoa</taxon>
        <taxon>Nematoda</taxon>
        <taxon>Chromadorea</taxon>
        <taxon>Rhabditida</taxon>
        <taxon>Tylenchina</taxon>
        <taxon>Cephalobomorpha</taxon>
        <taxon>Cephaloboidea</taxon>
        <taxon>Cephalobidae</taxon>
        <taxon>Acrobeloides</taxon>
    </lineage>
</organism>
<dbReference type="AlphaFoldDB" id="A0A914CNM2"/>
<dbReference type="Proteomes" id="UP000887540">
    <property type="component" value="Unplaced"/>
</dbReference>
<keyword evidence="1" id="KW-1185">Reference proteome</keyword>
<reference evidence="2" key="1">
    <citation type="submission" date="2022-11" db="UniProtKB">
        <authorList>
            <consortium name="WormBaseParasite"/>
        </authorList>
    </citation>
    <scope>IDENTIFICATION</scope>
</reference>
<proteinExistence type="predicted"/>
<dbReference type="WBParaSite" id="ACRNAN_scaffold1276.g29247.t1">
    <property type="protein sequence ID" value="ACRNAN_scaffold1276.g29247.t1"/>
    <property type="gene ID" value="ACRNAN_scaffold1276.g29247"/>
</dbReference>
<name>A0A914CNM2_9BILA</name>
<evidence type="ECO:0000313" key="2">
    <source>
        <dbReference type="WBParaSite" id="ACRNAN_scaffold1276.g29247.t1"/>
    </source>
</evidence>
<protein>
    <submittedName>
        <fullName evidence="2">Uncharacterized protein</fullName>
    </submittedName>
</protein>
<evidence type="ECO:0000313" key="1">
    <source>
        <dbReference type="Proteomes" id="UP000887540"/>
    </source>
</evidence>
<accession>A0A914CNM2</accession>
<sequence>MITERNETSSDSDLKQPLHCIMEQQKAEREAMALQQQELLTRMLEMVQTRSEAKTELSAQTVEETLSVSMKDPIIQSNGINDKIRKCMMEPQKSEREAMTQKEFWTKMQEIVQLGLKATTEINAVNCAETPSVSMKDLIMQSTGTNVEIPEMAFYQDFINIANPIEKAASSKPGLTLDALSGYAENDQTYTQYKKLKDLEGINVIKIPGHESFTFDKMDFESEDQIYCDTKVIVEHYRKFNEK</sequence>